<dbReference type="OMA" id="TCESIGS"/>
<dbReference type="InterPro" id="IPR013783">
    <property type="entry name" value="Ig-like_fold"/>
</dbReference>
<dbReference type="Proteomes" id="UP000694843">
    <property type="component" value="Unplaced"/>
</dbReference>
<dbReference type="OrthoDB" id="6363519at2759"/>
<proteinExistence type="predicted"/>
<dbReference type="SMART" id="SM00409">
    <property type="entry name" value="IG"/>
    <property type="match status" value="2"/>
</dbReference>
<dbReference type="InterPro" id="IPR007110">
    <property type="entry name" value="Ig-like_dom"/>
</dbReference>
<feature type="domain" description="Ig-like" evidence="1">
    <location>
        <begin position="45"/>
        <end position="138"/>
    </location>
</feature>
<dbReference type="RefSeq" id="XP_018015428.1">
    <property type="nucleotide sequence ID" value="XM_018159939.1"/>
</dbReference>
<dbReference type="InterPro" id="IPR036179">
    <property type="entry name" value="Ig-like_dom_sf"/>
</dbReference>
<dbReference type="AlphaFoldDB" id="A0A8B7NP08"/>
<dbReference type="PANTHER" id="PTHR23278">
    <property type="entry name" value="SIDESTEP PROTEIN"/>
    <property type="match status" value="1"/>
</dbReference>
<dbReference type="PANTHER" id="PTHR23278:SF19">
    <property type="entry name" value="OBSCURIN"/>
    <property type="match status" value="1"/>
</dbReference>
<dbReference type="PROSITE" id="PS50835">
    <property type="entry name" value="IG_LIKE"/>
    <property type="match status" value="2"/>
</dbReference>
<evidence type="ECO:0000259" key="1">
    <source>
        <dbReference type="PROSITE" id="PS50835"/>
    </source>
</evidence>
<dbReference type="GeneID" id="108672296"/>
<dbReference type="KEGG" id="hazt:108672296"/>
<dbReference type="Gene3D" id="2.60.40.10">
    <property type="entry name" value="Immunoglobulins"/>
    <property type="match status" value="3"/>
</dbReference>
<sequence length="238" mass="25667">MVSESHLSLTVTRDHHDSVLSCTATNPNQPLYSLTNASRLYVTYPPVARLELGRGLSAGDVNEGADVYFTCAVDAVPPPSAVHFYKQDTEVVSDRARGVLVTKDSLVLQRVTAAASGEYSCRADNTRGSDHSNRHALHVKFAPRCRWEQKRLLVSSGANVSVECAVDAHPPPTRFSWSLNTSQGVTLLEPDAAVRTSGGVSTMTRTTPSDLLQEELLCWASNEIGTTSKPCVTQLVAA</sequence>
<dbReference type="InterPro" id="IPR003599">
    <property type="entry name" value="Ig_sub"/>
</dbReference>
<gene>
    <name evidence="3" type="primary">LOC108672296</name>
</gene>
<name>A0A8B7NP08_HYAAZ</name>
<feature type="domain" description="Ig-like" evidence="1">
    <location>
        <begin position="143"/>
        <end position="233"/>
    </location>
</feature>
<protein>
    <submittedName>
        <fullName evidence="3">Roundabout homolog 3-like</fullName>
    </submittedName>
</protein>
<accession>A0A8B7NP08</accession>
<organism evidence="2 3">
    <name type="scientific">Hyalella azteca</name>
    <name type="common">Amphipod</name>
    <dbReference type="NCBI Taxonomy" id="294128"/>
    <lineage>
        <taxon>Eukaryota</taxon>
        <taxon>Metazoa</taxon>
        <taxon>Ecdysozoa</taxon>
        <taxon>Arthropoda</taxon>
        <taxon>Crustacea</taxon>
        <taxon>Multicrustacea</taxon>
        <taxon>Malacostraca</taxon>
        <taxon>Eumalacostraca</taxon>
        <taxon>Peracarida</taxon>
        <taxon>Amphipoda</taxon>
        <taxon>Senticaudata</taxon>
        <taxon>Talitrida</taxon>
        <taxon>Talitroidea</taxon>
        <taxon>Hyalellidae</taxon>
        <taxon>Hyalella</taxon>
    </lineage>
</organism>
<evidence type="ECO:0000313" key="3">
    <source>
        <dbReference type="RefSeq" id="XP_018015428.1"/>
    </source>
</evidence>
<reference evidence="3" key="1">
    <citation type="submission" date="2025-08" db="UniProtKB">
        <authorList>
            <consortium name="RefSeq"/>
        </authorList>
    </citation>
    <scope>IDENTIFICATION</scope>
    <source>
        <tissue evidence="3">Whole organism</tissue>
    </source>
</reference>
<dbReference type="SMART" id="SM00408">
    <property type="entry name" value="IGc2"/>
    <property type="match status" value="1"/>
</dbReference>
<dbReference type="Pfam" id="PF13927">
    <property type="entry name" value="Ig_3"/>
    <property type="match status" value="1"/>
</dbReference>
<keyword evidence="2" id="KW-1185">Reference proteome</keyword>
<dbReference type="SUPFAM" id="SSF48726">
    <property type="entry name" value="Immunoglobulin"/>
    <property type="match status" value="2"/>
</dbReference>
<evidence type="ECO:0000313" key="2">
    <source>
        <dbReference type="Proteomes" id="UP000694843"/>
    </source>
</evidence>
<feature type="non-terminal residue" evidence="3">
    <location>
        <position position="238"/>
    </location>
</feature>
<dbReference type="InterPro" id="IPR003598">
    <property type="entry name" value="Ig_sub2"/>
</dbReference>